<dbReference type="InterPro" id="IPR016461">
    <property type="entry name" value="COMT-like"/>
</dbReference>
<dbReference type="GO" id="GO:0032259">
    <property type="term" value="P:methylation"/>
    <property type="evidence" value="ECO:0007669"/>
    <property type="project" value="UniProtKB-KW"/>
</dbReference>
<evidence type="ECO:0000313" key="6">
    <source>
        <dbReference type="Proteomes" id="UP000729402"/>
    </source>
</evidence>
<dbReference type="PANTHER" id="PTHR11746">
    <property type="entry name" value="O-METHYLTRANSFERASE"/>
    <property type="match status" value="1"/>
</dbReference>
<dbReference type="Pfam" id="PF00891">
    <property type="entry name" value="Methyltransf_2"/>
    <property type="match status" value="1"/>
</dbReference>
<dbReference type="InterPro" id="IPR001077">
    <property type="entry name" value="COMT_C"/>
</dbReference>
<dbReference type="PROSITE" id="PS51683">
    <property type="entry name" value="SAM_OMT_II"/>
    <property type="match status" value="1"/>
</dbReference>
<comment type="caution">
    <text evidence="5">The sequence shown here is derived from an EMBL/GenBank/DDBJ whole genome shotgun (WGS) entry which is preliminary data.</text>
</comment>
<sequence>MCCMILDMKYVLSHWSDEDRVKILTQCKKAIPSRDAGGNVIIKDVVVGSSSSCRLMLEAELLMDMAMMVMTSGRERNEQEWHNIFSSAGFSDYKIVNKLGARCVIVVYP</sequence>
<evidence type="ECO:0000256" key="1">
    <source>
        <dbReference type="ARBA" id="ARBA00022603"/>
    </source>
</evidence>
<evidence type="ECO:0000259" key="4">
    <source>
        <dbReference type="Pfam" id="PF00891"/>
    </source>
</evidence>
<keyword evidence="2" id="KW-0808">Transferase</keyword>
<evidence type="ECO:0000313" key="5">
    <source>
        <dbReference type="EMBL" id="KAG8090837.1"/>
    </source>
</evidence>
<dbReference type="OrthoDB" id="2410195at2759"/>
<organism evidence="5 6">
    <name type="scientific">Zizania palustris</name>
    <name type="common">Northern wild rice</name>
    <dbReference type="NCBI Taxonomy" id="103762"/>
    <lineage>
        <taxon>Eukaryota</taxon>
        <taxon>Viridiplantae</taxon>
        <taxon>Streptophyta</taxon>
        <taxon>Embryophyta</taxon>
        <taxon>Tracheophyta</taxon>
        <taxon>Spermatophyta</taxon>
        <taxon>Magnoliopsida</taxon>
        <taxon>Liliopsida</taxon>
        <taxon>Poales</taxon>
        <taxon>Poaceae</taxon>
        <taxon>BOP clade</taxon>
        <taxon>Oryzoideae</taxon>
        <taxon>Oryzeae</taxon>
        <taxon>Zizaniinae</taxon>
        <taxon>Zizania</taxon>
    </lineage>
</organism>
<keyword evidence="1" id="KW-0489">Methyltransferase</keyword>
<reference evidence="5" key="1">
    <citation type="journal article" date="2021" name="bioRxiv">
        <title>Whole Genome Assembly and Annotation of Northern Wild Rice, Zizania palustris L., Supports a Whole Genome Duplication in the Zizania Genus.</title>
        <authorList>
            <person name="Haas M."/>
            <person name="Kono T."/>
            <person name="Macchietto M."/>
            <person name="Millas R."/>
            <person name="McGilp L."/>
            <person name="Shao M."/>
            <person name="Duquette J."/>
            <person name="Hirsch C.N."/>
            <person name="Kimball J."/>
        </authorList>
    </citation>
    <scope>NUCLEOTIDE SEQUENCE</scope>
    <source>
        <tissue evidence="5">Fresh leaf tissue</tissue>
    </source>
</reference>
<accession>A0A8J6BMG7</accession>
<name>A0A8J6BMG7_ZIZPA</name>
<feature type="domain" description="O-methyltransferase C-terminal" evidence="4">
    <location>
        <begin position="8"/>
        <end position="91"/>
    </location>
</feature>
<dbReference type="EMBL" id="JAAALK010000081">
    <property type="protein sequence ID" value="KAG8090837.1"/>
    <property type="molecule type" value="Genomic_DNA"/>
</dbReference>
<protein>
    <recommendedName>
        <fullName evidence="4">O-methyltransferase C-terminal domain-containing protein</fullName>
    </recommendedName>
</protein>
<proteinExistence type="predicted"/>
<evidence type="ECO:0000256" key="3">
    <source>
        <dbReference type="ARBA" id="ARBA00022691"/>
    </source>
</evidence>
<reference evidence="5" key="2">
    <citation type="submission" date="2021-02" db="EMBL/GenBank/DDBJ databases">
        <authorList>
            <person name="Kimball J.A."/>
            <person name="Haas M.W."/>
            <person name="Macchietto M."/>
            <person name="Kono T."/>
            <person name="Duquette J."/>
            <person name="Shao M."/>
        </authorList>
    </citation>
    <scope>NUCLEOTIDE SEQUENCE</scope>
    <source>
        <tissue evidence="5">Fresh leaf tissue</tissue>
    </source>
</reference>
<dbReference type="GO" id="GO:0008171">
    <property type="term" value="F:O-methyltransferase activity"/>
    <property type="evidence" value="ECO:0007669"/>
    <property type="project" value="InterPro"/>
</dbReference>
<evidence type="ECO:0000256" key="2">
    <source>
        <dbReference type="ARBA" id="ARBA00022679"/>
    </source>
</evidence>
<gene>
    <name evidence="5" type="ORF">GUJ93_ZPchr0011g28091</name>
</gene>
<dbReference type="AlphaFoldDB" id="A0A8J6BMG7"/>
<dbReference type="Proteomes" id="UP000729402">
    <property type="component" value="Unassembled WGS sequence"/>
</dbReference>
<keyword evidence="3" id="KW-0949">S-adenosyl-L-methionine</keyword>
<keyword evidence="6" id="KW-1185">Reference proteome</keyword>